<feature type="domain" description="VOC" evidence="1">
    <location>
        <begin position="4"/>
        <end position="129"/>
    </location>
</feature>
<dbReference type="KEGG" id="vck:PG915_15930"/>
<dbReference type="InterPro" id="IPR004360">
    <property type="entry name" value="Glyas_Fos-R_dOase_dom"/>
</dbReference>
<reference evidence="2" key="1">
    <citation type="submission" date="2023-01" db="EMBL/GenBank/DDBJ databases">
        <title>Vibrio sp. CB1-14 genome sequencing.</title>
        <authorList>
            <person name="Otstavnykh N."/>
            <person name="Isaeva M."/>
            <person name="Meleshko D."/>
        </authorList>
    </citation>
    <scope>NUCLEOTIDE SEQUENCE</scope>
    <source>
        <strain evidence="2">CB1-14</strain>
    </source>
</reference>
<name>A0AAU8BJY1_9VIBR</name>
<dbReference type="EMBL" id="CP115920">
    <property type="protein sequence ID" value="XCD16010.1"/>
    <property type="molecule type" value="Genomic_DNA"/>
</dbReference>
<dbReference type="Pfam" id="PF00903">
    <property type="entry name" value="Glyoxalase"/>
    <property type="match status" value="1"/>
</dbReference>
<sequence>MKSYVEHANITVIDAEHSVGLLLAALPDWSIRGEGRTDDWFGKPMRWYHVGTEESYITIQDGGEGEAGTWQQPWIGVKHIGIVVDDLKKTISRLEDAGYPLDHMGGEHPYRQSAYFQDKHHVQFEFVEYFSELATERNDYQL</sequence>
<dbReference type="PROSITE" id="PS51819">
    <property type="entry name" value="VOC"/>
    <property type="match status" value="1"/>
</dbReference>
<dbReference type="Gene3D" id="3.10.180.10">
    <property type="entry name" value="2,3-Dihydroxybiphenyl 1,2-Dioxygenase, domain 1"/>
    <property type="match status" value="1"/>
</dbReference>
<organism evidence="2">
    <name type="scientific">Vibrio chaetopteri</name>
    <dbReference type="NCBI Taxonomy" id="3016528"/>
    <lineage>
        <taxon>Bacteria</taxon>
        <taxon>Pseudomonadati</taxon>
        <taxon>Pseudomonadota</taxon>
        <taxon>Gammaproteobacteria</taxon>
        <taxon>Vibrionales</taxon>
        <taxon>Vibrionaceae</taxon>
        <taxon>Vibrio</taxon>
    </lineage>
</organism>
<dbReference type="InterPro" id="IPR029068">
    <property type="entry name" value="Glyas_Bleomycin-R_OHBP_Dase"/>
</dbReference>
<dbReference type="AlphaFoldDB" id="A0AAU8BJY1"/>
<accession>A0AAU8BJY1</accession>
<evidence type="ECO:0000259" key="1">
    <source>
        <dbReference type="PROSITE" id="PS51819"/>
    </source>
</evidence>
<dbReference type="InterPro" id="IPR037523">
    <property type="entry name" value="VOC_core"/>
</dbReference>
<dbReference type="SUPFAM" id="SSF54593">
    <property type="entry name" value="Glyoxalase/Bleomycin resistance protein/Dihydroxybiphenyl dioxygenase"/>
    <property type="match status" value="1"/>
</dbReference>
<evidence type="ECO:0000313" key="2">
    <source>
        <dbReference type="EMBL" id="XCD16010.1"/>
    </source>
</evidence>
<gene>
    <name evidence="2" type="ORF">PG915_15930</name>
</gene>
<dbReference type="RefSeq" id="WP_353497337.1">
    <property type="nucleotide sequence ID" value="NZ_CP115920.1"/>
</dbReference>
<proteinExistence type="predicted"/>
<protein>
    <submittedName>
        <fullName evidence="2">VOC family protein</fullName>
    </submittedName>
</protein>